<dbReference type="Gene3D" id="3.30.200.210">
    <property type="match status" value="1"/>
</dbReference>
<dbReference type="SMART" id="SM00929">
    <property type="entry name" value="NADH-G_4Fe-4S_3"/>
    <property type="match status" value="1"/>
</dbReference>
<evidence type="ECO:0000256" key="18">
    <source>
        <dbReference type="ARBA" id="ARBA00023014"/>
    </source>
</evidence>
<evidence type="ECO:0000256" key="15">
    <source>
        <dbReference type="ARBA" id="ARBA00022990"/>
    </source>
</evidence>
<evidence type="ECO:0000256" key="10">
    <source>
        <dbReference type="ARBA" id="ARBA00022723"/>
    </source>
</evidence>
<reference evidence="30" key="2">
    <citation type="submission" date="2025-08" db="UniProtKB">
        <authorList>
            <consortium name="Ensembl"/>
        </authorList>
    </citation>
    <scope>IDENTIFICATION</scope>
    <source>
        <strain evidence="30">Guanapo</strain>
    </source>
</reference>
<dbReference type="Gene3D" id="3.40.50.740">
    <property type="match status" value="1"/>
</dbReference>
<keyword evidence="21" id="KW-0496">Mitochondrion</keyword>
<keyword evidence="18" id="KW-0411">Iron-sulfur</keyword>
<dbReference type="PROSITE" id="PS51085">
    <property type="entry name" value="2FE2S_FER_2"/>
    <property type="match status" value="1"/>
</dbReference>
<keyword evidence="15" id="KW-0007">Acetylation</keyword>
<evidence type="ECO:0000256" key="21">
    <source>
        <dbReference type="ARBA" id="ARBA00023128"/>
    </source>
</evidence>
<dbReference type="Pfam" id="PF10588">
    <property type="entry name" value="NADH-G_4Fe-4S_3"/>
    <property type="match status" value="1"/>
</dbReference>
<evidence type="ECO:0000256" key="7">
    <source>
        <dbReference type="ARBA" id="ARBA00022485"/>
    </source>
</evidence>
<reference evidence="31" key="1">
    <citation type="submission" date="2013-11" db="EMBL/GenBank/DDBJ databases">
        <title>The genomic landscape of the Guanapo guppy.</title>
        <authorList>
            <person name="Kuenstner A."/>
            <person name="Dreyer C."/>
        </authorList>
    </citation>
    <scope>NUCLEOTIDE SEQUENCE</scope>
    <source>
        <strain evidence="31">Guanapo</strain>
    </source>
</reference>
<evidence type="ECO:0000256" key="17">
    <source>
        <dbReference type="ARBA" id="ARBA00023004"/>
    </source>
</evidence>
<evidence type="ECO:0000256" key="2">
    <source>
        <dbReference type="ARBA" id="ARBA00004443"/>
    </source>
</evidence>
<evidence type="ECO:0000256" key="20">
    <source>
        <dbReference type="ARBA" id="ARBA00023075"/>
    </source>
</evidence>
<evidence type="ECO:0000256" key="5">
    <source>
        <dbReference type="ARBA" id="ARBA00013888"/>
    </source>
</evidence>
<reference evidence="30" key="3">
    <citation type="submission" date="2025-09" db="UniProtKB">
        <authorList>
            <consortium name="Ensembl"/>
        </authorList>
    </citation>
    <scope>IDENTIFICATION</scope>
    <source>
        <strain evidence="30">Guanapo</strain>
    </source>
</reference>
<keyword evidence="12" id="KW-0809">Transit peptide</keyword>
<protein>
    <recommendedName>
        <fullName evidence="5">NADH-ubiquinone oxidoreductase 75 kDa subunit, mitochondrial</fullName>
        <ecNumber evidence="4">7.1.1.2</ecNumber>
    </recommendedName>
</protein>
<dbReference type="PROSITE" id="PS00641">
    <property type="entry name" value="COMPLEX1_75K_1"/>
    <property type="match status" value="1"/>
</dbReference>
<dbReference type="GO" id="GO:0051539">
    <property type="term" value="F:4 iron, 4 sulfur cluster binding"/>
    <property type="evidence" value="ECO:0007669"/>
    <property type="project" value="UniProtKB-KW"/>
</dbReference>
<evidence type="ECO:0000256" key="23">
    <source>
        <dbReference type="ARBA" id="ARBA00034078"/>
    </source>
</evidence>
<dbReference type="Ensembl" id="ENSPRET00000017345.1">
    <property type="protein sequence ID" value="ENSPREP00000017161.1"/>
    <property type="gene ID" value="ENSPREG00000011596.1"/>
</dbReference>
<dbReference type="Bgee" id="ENSPREG00000011596">
    <property type="expression patterns" value="Expressed in head and 1 other cell type or tissue"/>
</dbReference>
<evidence type="ECO:0000256" key="13">
    <source>
        <dbReference type="ARBA" id="ARBA00022967"/>
    </source>
</evidence>
<evidence type="ECO:0000256" key="6">
    <source>
        <dbReference type="ARBA" id="ARBA00022448"/>
    </source>
</evidence>
<keyword evidence="8" id="KW-0679">Respiratory chain</keyword>
<evidence type="ECO:0000256" key="4">
    <source>
        <dbReference type="ARBA" id="ARBA00012944"/>
    </source>
</evidence>
<dbReference type="SUPFAM" id="SSF54292">
    <property type="entry name" value="2Fe-2S ferredoxin-like"/>
    <property type="match status" value="1"/>
</dbReference>
<keyword evidence="13" id="KW-1278">Translocase</keyword>
<proteinExistence type="inferred from homology"/>
<dbReference type="SUPFAM" id="SSF53706">
    <property type="entry name" value="Formate dehydrogenase/DMSO reductase, domains 1-3"/>
    <property type="match status" value="1"/>
</dbReference>
<dbReference type="Gene3D" id="3.10.20.740">
    <property type="match status" value="1"/>
</dbReference>
<keyword evidence="11" id="KW-0999">Mitochondrion inner membrane</keyword>
<dbReference type="GO" id="GO:0008137">
    <property type="term" value="F:NADH dehydrogenase (ubiquinone) activity"/>
    <property type="evidence" value="ECO:0007669"/>
    <property type="project" value="UniProtKB-EC"/>
</dbReference>
<dbReference type="FunFam" id="3.30.70.20:FF:000002">
    <property type="entry name" value="NADH-ubiquinone oxidoreductase 75 kDa subunit"/>
    <property type="match status" value="1"/>
</dbReference>
<evidence type="ECO:0000256" key="24">
    <source>
        <dbReference type="ARBA" id="ARBA00045300"/>
    </source>
</evidence>
<dbReference type="InterPro" id="IPR006963">
    <property type="entry name" value="Mopterin_OxRdtase_4Fe-4S_dom"/>
</dbReference>
<evidence type="ECO:0000256" key="12">
    <source>
        <dbReference type="ARBA" id="ARBA00022946"/>
    </source>
</evidence>
<dbReference type="PANTHER" id="PTHR43105">
    <property type="entry name" value="RESPIRATORY NITRATE REDUCTASE"/>
    <property type="match status" value="1"/>
</dbReference>
<dbReference type="InterPro" id="IPR054351">
    <property type="entry name" value="NADH_UbQ_OxRdtase_ferredoxin"/>
</dbReference>
<dbReference type="SUPFAM" id="SSF54862">
    <property type="entry name" value="4Fe-4S ferredoxins"/>
    <property type="match status" value="1"/>
</dbReference>
<keyword evidence="17" id="KW-0408">Iron</keyword>
<dbReference type="FunFam" id="3.30.200.210:FF:000002">
    <property type="entry name" value="NADH-ubiquinone oxidoreductase 75 kDa subunit"/>
    <property type="match status" value="1"/>
</dbReference>
<dbReference type="STRING" id="8081.ENSPREP00000017161"/>
<dbReference type="AlphaFoldDB" id="A0A3P9P5N7"/>
<evidence type="ECO:0000256" key="14">
    <source>
        <dbReference type="ARBA" id="ARBA00022982"/>
    </source>
</evidence>
<feature type="domain" description="4Fe-4S Mo/W bis-MGD-type" evidence="28">
    <location>
        <begin position="249"/>
        <end position="305"/>
    </location>
</feature>
<evidence type="ECO:0000256" key="8">
    <source>
        <dbReference type="ARBA" id="ARBA00022660"/>
    </source>
</evidence>
<dbReference type="PROSITE" id="PS51669">
    <property type="entry name" value="4FE4S_MOW_BIS_MGD"/>
    <property type="match status" value="1"/>
</dbReference>
<dbReference type="PROSITE" id="PS51839">
    <property type="entry name" value="4FE4S_HC3"/>
    <property type="match status" value="1"/>
</dbReference>
<dbReference type="FunFam" id="3.10.20.740:FF:000001">
    <property type="entry name" value="NADH-quinone oxidoreductase subunit G"/>
    <property type="match status" value="1"/>
</dbReference>
<evidence type="ECO:0000256" key="9">
    <source>
        <dbReference type="ARBA" id="ARBA00022714"/>
    </source>
</evidence>
<accession>A0A3P9P5N7</accession>
<dbReference type="Pfam" id="PF22117">
    <property type="entry name" value="Fer4_Nqo3"/>
    <property type="match status" value="1"/>
</dbReference>
<keyword evidence="22" id="KW-0472">Membrane</keyword>
<evidence type="ECO:0000259" key="29">
    <source>
        <dbReference type="PROSITE" id="PS51839"/>
    </source>
</evidence>
<dbReference type="CDD" id="cd02773">
    <property type="entry name" value="MopB_Res-Cmplx1_Nad11"/>
    <property type="match status" value="1"/>
</dbReference>
<dbReference type="Pfam" id="PF22151">
    <property type="entry name" value="Fer4_NDSU1"/>
    <property type="match status" value="1"/>
</dbReference>
<dbReference type="OMA" id="GKPLNCE"/>
<name>A0A3P9P5N7_POERE</name>
<dbReference type="InterPro" id="IPR036010">
    <property type="entry name" value="2Fe-2S_ferredoxin-like_sf"/>
</dbReference>
<comment type="subcellular location">
    <subcellularLocation>
        <location evidence="2">Mitochondrion inner membrane</location>
        <topology evidence="2">Peripheral membrane protein</topology>
        <orientation evidence="2">Matrix side</orientation>
    </subcellularLocation>
</comment>
<evidence type="ECO:0000256" key="25">
    <source>
        <dbReference type="ARBA" id="ARBA00049551"/>
    </source>
</evidence>
<dbReference type="GO" id="GO:0042773">
    <property type="term" value="P:ATP synthesis coupled electron transport"/>
    <property type="evidence" value="ECO:0007669"/>
    <property type="project" value="InterPro"/>
</dbReference>
<keyword evidence="6" id="KW-0813">Transport</keyword>
<sequence>MLRLPAVGRALAGAAKGSLAPSNPVRSAVRAASNMVEVFVDGKPVEVEPGTTVLQACEKAGIQIPRFCYHERLSVAGNCRMCLVEIEKAPKPVAACAMPVMKGWNILTNSEKTRKAREGVMEFLLANHPLDCPICDQGGECDLQDQSMQFGSDRSRFTEGKRAVEDKNIGPLIKTIMTRCIQCTRCVRFASEIAGVEDLGTTGRGNELQIGTYVEKMFMSELSGNVIDVCPVGALTSKPYAFTARPWETRKTESIDVLDAVGCNIVVSTRGGEVMRVIPRLHEDINEEWISDKTRFAYDGLKRQRLTLPMVKDKSGQLTPTTWEDALTRVAGALQSAQGSEVAAIAGGMADAEALVSLKDLLNRLNSESLCTEEVFPMAGAGTDLRSNYLLNSRIAGIEESDLLLLVGTNPRYEAPLFNARIRKSWLHNELRVALVGHQVDLTYTYEHLGEKSSVLKELANGTHPFSQVLAAATHPVVVVGSSALQREDGAAILSAVSTIAQNARTSSGVEDGWKVLNVLHRVASQVAALDLGYKAGVDTIRKNPPKVLFLLGADAGCITRADLPKDCLIIYQGHHGDVGAHMADIILPGAAYTEKNGTYVNTEGRSQHTKLAVTPPGMARDDWKIIRAVSELAGVTLPYDSLEEVRSRLAEVSPNLVRYDNVEEANYFKQANELSKTVNQDLIAAPLVPPQITAKDFYMTGNLNELVKPHKMKTCQTKRTSSSFRLHQQSFPNHGQVCQSSHRGSRCGRRAIRLLNTSICPETQVSVVL</sequence>
<evidence type="ECO:0000259" key="28">
    <source>
        <dbReference type="PROSITE" id="PS51669"/>
    </source>
</evidence>
<evidence type="ECO:0000256" key="26">
    <source>
        <dbReference type="RuleBase" id="RU004523"/>
    </source>
</evidence>
<dbReference type="InterPro" id="IPR050123">
    <property type="entry name" value="Prok_molybdopt-oxidoreductase"/>
</dbReference>
<dbReference type="GO" id="GO:0051537">
    <property type="term" value="F:2 iron, 2 sulfur cluster binding"/>
    <property type="evidence" value="ECO:0007669"/>
    <property type="project" value="UniProtKB-KW"/>
</dbReference>
<dbReference type="GO" id="GO:0046872">
    <property type="term" value="F:metal ion binding"/>
    <property type="evidence" value="ECO:0007669"/>
    <property type="project" value="UniProtKB-KW"/>
</dbReference>
<evidence type="ECO:0000313" key="30">
    <source>
        <dbReference type="Ensembl" id="ENSPREP00000017161.1"/>
    </source>
</evidence>
<dbReference type="NCBIfam" id="TIGR01973">
    <property type="entry name" value="NuoG"/>
    <property type="match status" value="1"/>
</dbReference>
<dbReference type="InterPro" id="IPR019574">
    <property type="entry name" value="NADH_UbQ_OxRdtase_Gsu_4Fe4S-bd"/>
</dbReference>
<comment type="function">
    <text evidence="24">Core subunit of the mitochondrial membrane respiratory chain NADH dehydrogenase (Complex I) which catalyzes electron transfer from NADH through the respiratory chain, using ubiquinone as an electron acceptor. Essential for catalysing the entry and efficient transfer of electrons within complex I. Plays a key role in the assembly and stability of complex I and participates in the association of complex I with ubiquinol-cytochrome reductase complex (Complex III) to form supercomplexes.</text>
</comment>
<dbReference type="PROSITE" id="PS00643">
    <property type="entry name" value="COMPLEX1_75K_3"/>
    <property type="match status" value="1"/>
</dbReference>
<comment type="cofactor">
    <cofactor evidence="1">
        <name>[4Fe-4S] cluster</name>
        <dbReference type="ChEBI" id="CHEBI:49883"/>
    </cofactor>
</comment>
<dbReference type="InterPro" id="IPR010228">
    <property type="entry name" value="NADH_UbQ_OxRdtase_Gsu"/>
</dbReference>
<comment type="similarity">
    <text evidence="3 26">Belongs to the complex I 75 kDa subunit family.</text>
</comment>
<dbReference type="Gene3D" id="3.30.70.20">
    <property type="match status" value="1"/>
</dbReference>
<evidence type="ECO:0000256" key="22">
    <source>
        <dbReference type="ARBA" id="ARBA00023136"/>
    </source>
</evidence>
<keyword evidence="10" id="KW-0479">Metal-binding</keyword>
<dbReference type="Pfam" id="PF13510">
    <property type="entry name" value="Fer2_4"/>
    <property type="match status" value="1"/>
</dbReference>
<dbReference type="EC" id="7.1.1.2" evidence="4"/>
<keyword evidence="31" id="KW-1185">Reference proteome</keyword>
<dbReference type="CDD" id="cd00207">
    <property type="entry name" value="fer2"/>
    <property type="match status" value="1"/>
</dbReference>
<keyword evidence="16" id="KW-0560">Oxidoreductase</keyword>
<feature type="domain" description="4Fe-4S His(Cys)3-ligated-type" evidence="29">
    <location>
        <begin position="112"/>
        <end position="151"/>
    </location>
</feature>
<dbReference type="InterPro" id="IPR001041">
    <property type="entry name" value="2Fe-2S_ferredoxin-type"/>
</dbReference>
<keyword evidence="9" id="KW-0001">2Fe-2S</keyword>
<evidence type="ECO:0000256" key="3">
    <source>
        <dbReference type="ARBA" id="ARBA00005404"/>
    </source>
</evidence>
<dbReference type="PANTHER" id="PTHR43105:SF13">
    <property type="entry name" value="NADH-UBIQUINONE OXIDOREDUCTASE 75 KDA SUBUNIT, MITOCHONDRIAL"/>
    <property type="match status" value="1"/>
</dbReference>
<comment type="cofactor">
    <cofactor evidence="23">
        <name>[2Fe-2S] cluster</name>
        <dbReference type="ChEBI" id="CHEBI:190135"/>
    </cofactor>
</comment>
<feature type="domain" description="2Fe-2S ferredoxin-type" evidence="27">
    <location>
        <begin position="34"/>
        <end position="112"/>
    </location>
</feature>
<dbReference type="FunFam" id="3.40.50.740:FF:000002">
    <property type="entry name" value="NADH-ubiquinone oxidoreductase 75 kDa subunit, mitochondrial"/>
    <property type="match status" value="1"/>
</dbReference>
<dbReference type="PROSITE" id="PS00642">
    <property type="entry name" value="COMPLEX1_75K_2"/>
    <property type="match status" value="1"/>
</dbReference>
<evidence type="ECO:0000256" key="1">
    <source>
        <dbReference type="ARBA" id="ARBA00001966"/>
    </source>
</evidence>
<dbReference type="GO" id="GO:0045271">
    <property type="term" value="C:respiratory chain complex I"/>
    <property type="evidence" value="ECO:0007669"/>
    <property type="project" value="UniProtKB-ARBA"/>
</dbReference>
<dbReference type="GeneTree" id="ENSGT00940000153514"/>
<dbReference type="InterPro" id="IPR000283">
    <property type="entry name" value="NADH_UbQ_OxRdtase_75kDa_su_CS"/>
</dbReference>
<evidence type="ECO:0000259" key="27">
    <source>
        <dbReference type="PROSITE" id="PS51085"/>
    </source>
</evidence>
<evidence type="ECO:0000256" key="16">
    <source>
        <dbReference type="ARBA" id="ARBA00023002"/>
    </source>
</evidence>
<keyword evidence="7" id="KW-0004">4Fe-4S</keyword>
<dbReference type="InterPro" id="IPR006656">
    <property type="entry name" value="Mopterin_OxRdtase"/>
</dbReference>
<keyword evidence="19" id="KW-0520">NAD</keyword>
<keyword evidence="14" id="KW-0249">Electron transport</keyword>
<dbReference type="GO" id="GO:0016651">
    <property type="term" value="F:oxidoreductase activity, acting on NAD(P)H"/>
    <property type="evidence" value="ECO:0007669"/>
    <property type="project" value="InterPro"/>
</dbReference>
<keyword evidence="20" id="KW-0830">Ubiquinone</keyword>
<evidence type="ECO:0000256" key="19">
    <source>
        <dbReference type="ARBA" id="ARBA00023027"/>
    </source>
</evidence>
<evidence type="ECO:0000256" key="11">
    <source>
        <dbReference type="ARBA" id="ARBA00022792"/>
    </source>
</evidence>
<comment type="catalytic activity">
    <reaction evidence="25">
        <text>a ubiquinone + NADH + 5 H(+)(in) = a ubiquinol + NAD(+) + 4 H(+)(out)</text>
        <dbReference type="Rhea" id="RHEA:29091"/>
        <dbReference type="Rhea" id="RHEA-COMP:9565"/>
        <dbReference type="Rhea" id="RHEA-COMP:9566"/>
        <dbReference type="ChEBI" id="CHEBI:15378"/>
        <dbReference type="ChEBI" id="CHEBI:16389"/>
        <dbReference type="ChEBI" id="CHEBI:17976"/>
        <dbReference type="ChEBI" id="CHEBI:57540"/>
        <dbReference type="ChEBI" id="CHEBI:57945"/>
        <dbReference type="EC" id="7.1.1.2"/>
    </reaction>
</comment>
<dbReference type="Pfam" id="PF00384">
    <property type="entry name" value="Molybdopterin"/>
    <property type="match status" value="1"/>
</dbReference>
<evidence type="ECO:0000313" key="31">
    <source>
        <dbReference type="Proteomes" id="UP000242638"/>
    </source>
</evidence>
<dbReference type="Proteomes" id="UP000242638">
    <property type="component" value="Unassembled WGS sequence"/>
</dbReference>
<dbReference type="GO" id="GO:0005743">
    <property type="term" value="C:mitochondrial inner membrane"/>
    <property type="evidence" value="ECO:0007669"/>
    <property type="project" value="UniProtKB-SubCell"/>
</dbReference>
<organism evidence="30 31">
    <name type="scientific">Poecilia reticulata</name>
    <name type="common">Guppy</name>
    <name type="synonym">Acanthophacelus reticulatus</name>
    <dbReference type="NCBI Taxonomy" id="8081"/>
    <lineage>
        <taxon>Eukaryota</taxon>
        <taxon>Metazoa</taxon>
        <taxon>Chordata</taxon>
        <taxon>Craniata</taxon>
        <taxon>Vertebrata</taxon>
        <taxon>Euteleostomi</taxon>
        <taxon>Actinopterygii</taxon>
        <taxon>Neopterygii</taxon>
        <taxon>Teleostei</taxon>
        <taxon>Neoteleostei</taxon>
        <taxon>Acanthomorphata</taxon>
        <taxon>Ovalentaria</taxon>
        <taxon>Atherinomorphae</taxon>
        <taxon>Cyprinodontiformes</taxon>
        <taxon>Poeciliidae</taxon>
        <taxon>Poeciliinae</taxon>
        <taxon>Poecilia</taxon>
    </lineage>
</organism>